<comment type="caution">
    <text evidence="3">The sequence shown here is derived from an EMBL/GenBank/DDBJ whole genome shotgun (WGS) entry which is preliminary data.</text>
</comment>
<dbReference type="Proteomes" id="UP001281447">
    <property type="component" value="Unassembled WGS sequence"/>
</dbReference>
<proteinExistence type="predicted"/>
<dbReference type="Pfam" id="PF00561">
    <property type="entry name" value="Abhydrolase_1"/>
    <property type="match status" value="1"/>
</dbReference>
<dbReference type="PANTHER" id="PTHR43798">
    <property type="entry name" value="MONOACYLGLYCEROL LIPASE"/>
    <property type="match status" value="1"/>
</dbReference>
<protein>
    <submittedName>
        <fullName evidence="3">Alpha/beta fold hydrolase</fullName>
    </submittedName>
</protein>
<gene>
    <name evidence="3" type="ORF">RWE15_14190</name>
</gene>
<dbReference type="EMBL" id="JAWDIP010000003">
    <property type="protein sequence ID" value="MDY0395366.1"/>
    <property type="molecule type" value="Genomic_DNA"/>
</dbReference>
<keyword evidence="1 3" id="KW-0378">Hydrolase</keyword>
<dbReference type="InterPro" id="IPR050266">
    <property type="entry name" value="AB_hydrolase_sf"/>
</dbReference>
<dbReference type="InterPro" id="IPR000073">
    <property type="entry name" value="AB_hydrolase_1"/>
</dbReference>
<dbReference type="Gene3D" id="3.40.50.1820">
    <property type="entry name" value="alpha/beta hydrolase"/>
    <property type="match status" value="1"/>
</dbReference>
<feature type="domain" description="AB hydrolase-1" evidence="2">
    <location>
        <begin position="5"/>
        <end position="127"/>
    </location>
</feature>
<name>A0ABU5C939_9BACI</name>
<dbReference type="PANTHER" id="PTHR43798:SF31">
    <property type="entry name" value="AB HYDROLASE SUPERFAMILY PROTEIN YCLE"/>
    <property type="match status" value="1"/>
</dbReference>
<sequence length="145" mass="16472">MIGCLVIHGYTGGPYELEPLTSFLQEHTNWHIKVPVLPGHGKKLSLEDTTYQEWIQAAENTLLQLKEKYERIYIIGFSMGGMIAAYLAGKHHVDKLVLLATAGKYLSWKQIMVDLAALVEDGFKGNLKRNKLYLHYRKKWGGCPL</sequence>
<evidence type="ECO:0000313" key="3">
    <source>
        <dbReference type="EMBL" id="MDY0395366.1"/>
    </source>
</evidence>
<keyword evidence="4" id="KW-1185">Reference proteome</keyword>
<dbReference type="SUPFAM" id="SSF53474">
    <property type="entry name" value="alpha/beta-Hydrolases"/>
    <property type="match status" value="1"/>
</dbReference>
<evidence type="ECO:0000313" key="4">
    <source>
        <dbReference type="Proteomes" id="UP001281447"/>
    </source>
</evidence>
<organism evidence="3 4">
    <name type="scientific">Tigheibacillus halophilus</name>
    <dbReference type="NCBI Taxonomy" id="361280"/>
    <lineage>
        <taxon>Bacteria</taxon>
        <taxon>Bacillati</taxon>
        <taxon>Bacillota</taxon>
        <taxon>Bacilli</taxon>
        <taxon>Bacillales</taxon>
        <taxon>Bacillaceae</taxon>
        <taxon>Tigheibacillus</taxon>
    </lineage>
</organism>
<evidence type="ECO:0000259" key="2">
    <source>
        <dbReference type="Pfam" id="PF00561"/>
    </source>
</evidence>
<dbReference type="GO" id="GO:0016787">
    <property type="term" value="F:hydrolase activity"/>
    <property type="evidence" value="ECO:0007669"/>
    <property type="project" value="UniProtKB-KW"/>
</dbReference>
<evidence type="ECO:0000256" key="1">
    <source>
        <dbReference type="ARBA" id="ARBA00022801"/>
    </source>
</evidence>
<reference evidence="3 4" key="1">
    <citation type="submission" date="2023-10" db="EMBL/GenBank/DDBJ databases">
        <title>Virgibacillus halophilus 5B73C genome.</title>
        <authorList>
            <person name="Miliotis G."/>
            <person name="Sengupta P."/>
            <person name="Hameed A."/>
            <person name="Chuvochina M."/>
            <person name="Mcdonagh F."/>
            <person name="Simpson A.C."/>
            <person name="Singh N.K."/>
            <person name="Rekha P.D."/>
            <person name="Raman K."/>
            <person name="Hugenholtz P."/>
            <person name="Venkateswaran K."/>
        </authorList>
    </citation>
    <scope>NUCLEOTIDE SEQUENCE [LARGE SCALE GENOMIC DNA]</scope>
    <source>
        <strain evidence="3 4">5B73C</strain>
    </source>
</reference>
<dbReference type="InterPro" id="IPR029058">
    <property type="entry name" value="AB_hydrolase_fold"/>
</dbReference>
<accession>A0ABU5C939</accession>